<keyword evidence="1" id="KW-1133">Transmembrane helix</keyword>
<accession>A0AAU6PC38</accession>
<feature type="transmembrane region" description="Helical" evidence="1">
    <location>
        <begin position="6"/>
        <end position="30"/>
    </location>
</feature>
<reference evidence="2" key="1">
    <citation type="submission" date="2021-06" db="EMBL/GenBank/DDBJ databases">
        <authorList>
            <consortium name="Expending Complete Mitogenomes of Ledrinae and Compositional heterogeneity effect on the phylogenetic inferences of paraphyletic family: Cicadellidae (Hemiptera: Cicadomorpha)"/>
            <person name="Huang W."/>
            <person name="Yu T."/>
            <person name="Zhang Y."/>
        </authorList>
    </citation>
    <scope>NUCLEOTIDE SEQUENCE</scope>
</reference>
<name>A0AAU6PC38_9HEMI</name>
<reference evidence="2" key="2">
    <citation type="submission" date="2024-06" db="EMBL/GenBank/DDBJ databases">
        <title>Expending Complete Mitogenomes of Ledrinae and Compositional heterogeneity effect on the phylogenetic inferences of paraphyletic family: Cicadellidae (Hemiptera: Cicadomorpha).</title>
        <authorList>
            <person name="Huang W."/>
            <person name="Yu T."/>
            <person name="Zhang Y."/>
        </authorList>
    </citation>
    <scope>NUCLEOTIDE SEQUENCE</scope>
</reference>
<keyword evidence="1" id="KW-0812">Transmembrane</keyword>
<evidence type="ECO:0000313" key="2">
    <source>
        <dbReference type="EMBL" id="WXH77304.1"/>
    </source>
</evidence>
<keyword evidence="1" id="KW-0472">Membrane</keyword>
<keyword evidence="2" id="KW-0496">Mitochondrion</keyword>
<geneLocation type="mitochondrion" evidence="2"/>
<protein>
    <submittedName>
        <fullName evidence="2">ATP synthase F0 subunit 8</fullName>
    </submittedName>
</protein>
<dbReference type="EMBL" id="MZ333279">
    <property type="protein sequence ID" value="WXH77304.1"/>
    <property type="molecule type" value="Genomic_DNA"/>
</dbReference>
<evidence type="ECO:0000256" key="1">
    <source>
        <dbReference type="SAM" id="Phobius"/>
    </source>
</evidence>
<organism evidence="2">
    <name type="scientific">Laticorona longa</name>
    <dbReference type="NCBI Taxonomy" id="3133674"/>
    <lineage>
        <taxon>Eukaryota</taxon>
        <taxon>Metazoa</taxon>
        <taxon>Ecdysozoa</taxon>
        <taxon>Arthropoda</taxon>
        <taxon>Hexapoda</taxon>
        <taxon>Insecta</taxon>
        <taxon>Pterygota</taxon>
        <taxon>Neoptera</taxon>
        <taxon>Paraneoptera</taxon>
        <taxon>Hemiptera</taxon>
        <taxon>Auchenorrhyncha</taxon>
        <taxon>Membracoidea</taxon>
        <taxon>Cicadellidae</taxon>
        <taxon>Ledrinae</taxon>
        <taxon>Laticorona</taxon>
    </lineage>
</organism>
<proteinExistence type="predicted"/>
<sequence>MPQMSPLWWIMLFFSFVLSLYLVLCLIYYVSSSFFFNRVSFKLNHFFWLW</sequence>
<dbReference type="AlphaFoldDB" id="A0AAU6PC38"/>
<gene>
    <name evidence="2" type="primary">ATP8</name>
</gene>